<dbReference type="CDD" id="cd00038">
    <property type="entry name" value="CAP_ED"/>
    <property type="match status" value="1"/>
</dbReference>
<dbReference type="OrthoDB" id="9784809at2"/>
<dbReference type="PROSITE" id="PS50042">
    <property type="entry name" value="CNMP_BINDING_3"/>
    <property type="match status" value="1"/>
</dbReference>
<protein>
    <submittedName>
        <fullName evidence="2">Cyclic nucleotide-binding domain-containing protein</fullName>
    </submittedName>
</protein>
<dbReference type="AlphaFoldDB" id="A0A1M6J7J0"/>
<dbReference type="PRINTS" id="PR00103">
    <property type="entry name" value="CAMPKINASE"/>
</dbReference>
<dbReference type="PANTHER" id="PTHR24567">
    <property type="entry name" value="CRP FAMILY TRANSCRIPTIONAL REGULATORY PROTEIN"/>
    <property type="match status" value="1"/>
</dbReference>
<proteinExistence type="predicted"/>
<dbReference type="GO" id="GO:0003700">
    <property type="term" value="F:DNA-binding transcription factor activity"/>
    <property type="evidence" value="ECO:0007669"/>
    <property type="project" value="TreeGrafter"/>
</dbReference>
<dbReference type="PANTHER" id="PTHR24567:SF26">
    <property type="entry name" value="REGULATORY PROTEIN YEIL"/>
    <property type="match status" value="1"/>
</dbReference>
<accession>A0A1M6J7J0</accession>
<dbReference type="InterPro" id="IPR000595">
    <property type="entry name" value="cNMP-bd_dom"/>
</dbReference>
<dbReference type="RefSeq" id="WP_084092051.1">
    <property type="nucleotide sequence ID" value="NZ_FQZT01000008.1"/>
</dbReference>
<evidence type="ECO:0000313" key="3">
    <source>
        <dbReference type="Proteomes" id="UP000184171"/>
    </source>
</evidence>
<dbReference type="Pfam" id="PF00027">
    <property type="entry name" value="cNMP_binding"/>
    <property type="match status" value="1"/>
</dbReference>
<dbReference type="Proteomes" id="UP000184171">
    <property type="component" value="Unassembled WGS sequence"/>
</dbReference>
<name>A0A1M6J7J0_MALRU</name>
<dbReference type="SUPFAM" id="SSF51206">
    <property type="entry name" value="cAMP-binding domain-like"/>
    <property type="match status" value="1"/>
</dbReference>
<dbReference type="InterPro" id="IPR050397">
    <property type="entry name" value="Env_Response_Regulators"/>
</dbReference>
<evidence type="ECO:0000313" key="2">
    <source>
        <dbReference type="EMBL" id="SHJ42656.1"/>
    </source>
</evidence>
<dbReference type="EMBL" id="FQZT01000008">
    <property type="protein sequence ID" value="SHJ42656.1"/>
    <property type="molecule type" value="Genomic_DNA"/>
</dbReference>
<sequence length="169" mass="19085">MNPFWSNIFRGSSDQDSLAYFLGTVAIFSKLKRRELNFLENIVHVRNYKADEIVFEEGDIGSGMYAIRSGQVKIYTRDENGNEIEEAMLEAGDFFGEAALTASRPRIASARTTESCVLVGLFRSDLLDTVKKYPAISSRILLGLARVISDRLHQNTLMLNDLKRQVDRS</sequence>
<organism evidence="2 3">
    <name type="scientific">Malonomonas rubra DSM 5091</name>
    <dbReference type="NCBI Taxonomy" id="1122189"/>
    <lineage>
        <taxon>Bacteria</taxon>
        <taxon>Pseudomonadati</taxon>
        <taxon>Thermodesulfobacteriota</taxon>
        <taxon>Desulfuromonadia</taxon>
        <taxon>Desulfuromonadales</taxon>
        <taxon>Geopsychrobacteraceae</taxon>
        <taxon>Malonomonas</taxon>
    </lineage>
</organism>
<dbReference type="Gene3D" id="2.60.120.10">
    <property type="entry name" value="Jelly Rolls"/>
    <property type="match status" value="1"/>
</dbReference>
<dbReference type="SMART" id="SM00100">
    <property type="entry name" value="cNMP"/>
    <property type="match status" value="1"/>
</dbReference>
<reference evidence="2 3" key="1">
    <citation type="submission" date="2016-11" db="EMBL/GenBank/DDBJ databases">
        <authorList>
            <person name="Jaros S."/>
            <person name="Januszkiewicz K."/>
            <person name="Wedrychowicz H."/>
        </authorList>
    </citation>
    <scope>NUCLEOTIDE SEQUENCE [LARGE SCALE GENOMIC DNA]</scope>
    <source>
        <strain evidence="2 3">DSM 5091</strain>
    </source>
</reference>
<dbReference type="STRING" id="1122189.SAMN02745165_02331"/>
<gene>
    <name evidence="2" type="ORF">SAMN02745165_02331</name>
</gene>
<dbReference type="InterPro" id="IPR018490">
    <property type="entry name" value="cNMP-bd_dom_sf"/>
</dbReference>
<feature type="domain" description="Cyclic nucleotide-binding" evidence="1">
    <location>
        <begin position="27"/>
        <end position="147"/>
    </location>
</feature>
<keyword evidence="3" id="KW-1185">Reference proteome</keyword>
<dbReference type="InterPro" id="IPR014710">
    <property type="entry name" value="RmlC-like_jellyroll"/>
</dbReference>
<dbReference type="GO" id="GO:0005829">
    <property type="term" value="C:cytosol"/>
    <property type="evidence" value="ECO:0007669"/>
    <property type="project" value="TreeGrafter"/>
</dbReference>
<evidence type="ECO:0000259" key="1">
    <source>
        <dbReference type="PROSITE" id="PS50042"/>
    </source>
</evidence>